<dbReference type="InterPro" id="IPR046470">
    <property type="entry name" value="SAM_HAT_C"/>
</dbReference>
<dbReference type="SUPFAM" id="SSF101852">
    <property type="entry name" value="Bacterial fluorinating enzyme, C-terminal domain"/>
    <property type="match status" value="1"/>
</dbReference>
<comment type="caution">
    <text evidence="2">The sequence shown here is derived from an EMBL/GenBank/DDBJ whole genome shotgun (WGS) entry which is preliminary data.</text>
</comment>
<evidence type="ECO:0000313" key="2">
    <source>
        <dbReference type="EMBL" id="GAH07023.1"/>
    </source>
</evidence>
<dbReference type="Pfam" id="PF20257">
    <property type="entry name" value="SAM_HAT_C"/>
    <property type="match status" value="1"/>
</dbReference>
<feature type="domain" description="S-adenosyl-l-methionine hydroxide adenosyltransferase C-terminal" evidence="1">
    <location>
        <begin position="7"/>
        <end position="58"/>
    </location>
</feature>
<reference evidence="2" key="1">
    <citation type="journal article" date="2014" name="Front. Microbiol.">
        <title>High frequency of phylogenetically diverse reductive dehalogenase-homologous genes in deep subseafloor sedimentary metagenomes.</title>
        <authorList>
            <person name="Kawai M."/>
            <person name="Futagami T."/>
            <person name="Toyoda A."/>
            <person name="Takaki Y."/>
            <person name="Nishi S."/>
            <person name="Hori S."/>
            <person name="Arai W."/>
            <person name="Tsubouchi T."/>
            <person name="Morono Y."/>
            <person name="Uchiyama I."/>
            <person name="Ito T."/>
            <person name="Fujiyama A."/>
            <person name="Inagaki F."/>
            <person name="Takami H."/>
        </authorList>
    </citation>
    <scope>NUCLEOTIDE SEQUENCE</scope>
    <source>
        <strain evidence="2">Expedition CK06-06</strain>
    </source>
</reference>
<accession>X1EEC6</accession>
<feature type="non-terminal residue" evidence="2">
    <location>
        <position position="1"/>
    </location>
</feature>
<organism evidence="2">
    <name type="scientific">marine sediment metagenome</name>
    <dbReference type="NCBI Taxonomy" id="412755"/>
    <lineage>
        <taxon>unclassified sequences</taxon>
        <taxon>metagenomes</taxon>
        <taxon>ecological metagenomes</taxon>
    </lineage>
</organism>
<proteinExistence type="predicted"/>
<dbReference type="Gene3D" id="2.40.30.90">
    <property type="entry name" value="Bacterial fluorinating enzyme like"/>
    <property type="match status" value="1"/>
</dbReference>
<evidence type="ECO:0000259" key="1">
    <source>
        <dbReference type="Pfam" id="PF20257"/>
    </source>
</evidence>
<sequence>KYHVETVHNKYTMSLYTNYESAKEGELFLIEGSSNTLEISLKNGNANKQLGVKTGEKIKIL</sequence>
<dbReference type="AlphaFoldDB" id="X1EEC6"/>
<dbReference type="EMBL" id="BART01033390">
    <property type="protein sequence ID" value="GAH07023.1"/>
    <property type="molecule type" value="Genomic_DNA"/>
</dbReference>
<gene>
    <name evidence="2" type="ORF">S01H4_57404</name>
</gene>
<protein>
    <recommendedName>
        <fullName evidence="1">S-adenosyl-l-methionine hydroxide adenosyltransferase C-terminal domain-containing protein</fullName>
    </recommendedName>
</protein>
<name>X1EEC6_9ZZZZ</name>
<dbReference type="InterPro" id="IPR023227">
    <property type="entry name" value="SAM_OH_AdoTrfase_C_sf"/>
</dbReference>